<dbReference type="KEGG" id="tva:4773140"/>
<dbReference type="Proteomes" id="UP000001542">
    <property type="component" value="Unassembled WGS sequence"/>
</dbReference>
<keyword evidence="1" id="KW-0175">Coiled coil</keyword>
<dbReference type="InParanoid" id="A2DWV7"/>
<dbReference type="InterPro" id="IPR016024">
    <property type="entry name" value="ARM-type_fold"/>
</dbReference>
<dbReference type="VEuPathDB" id="TrichDB:TVAG_392560"/>
<feature type="coiled-coil region" evidence="1">
    <location>
        <begin position="576"/>
        <end position="603"/>
    </location>
</feature>
<dbReference type="VEuPathDB" id="TrichDB:TVAGG3_0839310"/>
<keyword evidence="3" id="KW-1185">Reference proteome</keyword>
<evidence type="ECO:0000313" key="2">
    <source>
        <dbReference type="EMBL" id="EAY15139.1"/>
    </source>
</evidence>
<dbReference type="AlphaFoldDB" id="A2DWV7"/>
<organism evidence="2 3">
    <name type="scientific">Trichomonas vaginalis (strain ATCC PRA-98 / G3)</name>
    <dbReference type="NCBI Taxonomy" id="412133"/>
    <lineage>
        <taxon>Eukaryota</taxon>
        <taxon>Metamonada</taxon>
        <taxon>Parabasalia</taxon>
        <taxon>Trichomonadida</taxon>
        <taxon>Trichomonadidae</taxon>
        <taxon>Trichomonas</taxon>
    </lineage>
</organism>
<dbReference type="InterPro" id="IPR011989">
    <property type="entry name" value="ARM-like"/>
</dbReference>
<dbReference type="EMBL" id="DS113260">
    <property type="protein sequence ID" value="EAY15139.1"/>
    <property type="molecule type" value="Genomic_DNA"/>
</dbReference>
<gene>
    <name evidence="2" type="ORF">TVAG_392560</name>
</gene>
<reference evidence="2" key="2">
    <citation type="journal article" date="2007" name="Science">
        <title>Draft genome sequence of the sexually transmitted pathogen Trichomonas vaginalis.</title>
        <authorList>
            <person name="Carlton J.M."/>
            <person name="Hirt R.P."/>
            <person name="Silva J.C."/>
            <person name="Delcher A.L."/>
            <person name="Schatz M."/>
            <person name="Zhao Q."/>
            <person name="Wortman J.R."/>
            <person name="Bidwell S.L."/>
            <person name="Alsmark U.C.M."/>
            <person name="Besteiro S."/>
            <person name="Sicheritz-Ponten T."/>
            <person name="Noel C.J."/>
            <person name="Dacks J.B."/>
            <person name="Foster P.G."/>
            <person name="Simillion C."/>
            <person name="Van de Peer Y."/>
            <person name="Miranda-Saavedra D."/>
            <person name="Barton G.J."/>
            <person name="Westrop G.D."/>
            <person name="Mueller S."/>
            <person name="Dessi D."/>
            <person name="Fiori P.L."/>
            <person name="Ren Q."/>
            <person name="Paulsen I."/>
            <person name="Zhang H."/>
            <person name="Bastida-Corcuera F.D."/>
            <person name="Simoes-Barbosa A."/>
            <person name="Brown M.T."/>
            <person name="Hayes R.D."/>
            <person name="Mukherjee M."/>
            <person name="Okumura C.Y."/>
            <person name="Schneider R."/>
            <person name="Smith A.J."/>
            <person name="Vanacova S."/>
            <person name="Villalvazo M."/>
            <person name="Haas B.J."/>
            <person name="Pertea M."/>
            <person name="Feldblyum T.V."/>
            <person name="Utterback T.R."/>
            <person name="Shu C.L."/>
            <person name="Osoegawa K."/>
            <person name="de Jong P.J."/>
            <person name="Hrdy I."/>
            <person name="Horvathova L."/>
            <person name="Zubacova Z."/>
            <person name="Dolezal P."/>
            <person name="Malik S.B."/>
            <person name="Logsdon J.M. Jr."/>
            <person name="Henze K."/>
            <person name="Gupta A."/>
            <person name="Wang C.C."/>
            <person name="Dunne R.L."/>
            <person name="Upcroft J.A."/>
            <person name="Upcroft P."/>
            <person name="White O."/>
            <person name="Salzberg S.L."/>
            <person name="Tang P."/>
            <person name="Chiu C.-H."/>
            <person name="Lee Y.-S."/>
            <person name="Embley T.M."/>
            <person name="Coombs G.H."/>
            <person name="Mottram J.C."/>
            <person name="Tachezy J."/>
            <person name="Fraser-Liggett C.M."/>
            <person name="Johnson P.J."/>
        </authorList>
    </citation>
    <scope>NUCLEOTIDE SEQUENCE [LARGE SCALE GENOMIC DNA]</scope>
    <source>
        <strain evidence="2">G3</strain>
    </source>
</reference>
<reference evidence="2" key="1">
    <citation type="submission" date="2006-10" db="EMBL/GenBank/DDBJ databases">
        <authorList>
            <person name="Amadeo P."/>
            <person name="Zhao Q."/>
            <person name="Wortman J."/>
            <person name="Fraser-Liggett C."/>
            <person name="Carlton J."/>
        </authorList>
    </citation>
    <scope>NUCLEOTIDE SEQUENCE</scope>
    <source>
        <strain evidence="2">G3</strain>
    </source>
</reference>
<name>A2DWV7_TRIV3</name>
<evidence type="ECO:0000256" key="1">
    <source>
        <dbReference type="SAM" id="Coils"/>
    </source>
</evidence>
<dbReference type="SUPFAM" id="SSF48371">
    <property type="entry name" value="ARM repeat"/>
    <property type="match status" value="1"/>
</dbReference>
<proteinExistence type="predicted"/>
<dbReference type="RefSeq" id="XP_001327362.1">
    <property type="nucleotide sequence ID" value="XM_001327327.1"/>
</dbReference>
<evidence type="ECO:0000313" key="3">
    <source>
        <dbReference type="Proteomes" id="UP000001542"/>
    </source>
</evidence>
<protein>
    <submittedName>
        <fullName evidence="2">Uncharacterized protein</fullName>
    </submittedName>
</protein>
<accession>A2DWV7</accession>
<dbReference type="Gene3D" id="1.25.10.10">
    <property type="entry name" value="Leucine-rich Repeat Variant"/>
    <property type="match status" value="1"/>
</dbReference>
<sequence>MEGDLSIIKKAIDNLKSPDININNSSVEFLEQWKSSQNCIPEAIEILKSTDNEDYQLIIIQAIKHNIIYNYDYINDDAKQNLIQILYENIEKSRKENDDSLLTSFLNCYSILITIQFPENFVEESLDYPCLCYLSEVFDCIYSEKYVETSKRNYITSILINNVDKLFNKLFSLEKYDQWSFKMMNICIRTFPHEIVFQSNLIQNLFNHYYDDIDSSTTCFDSLVFFRNEFQIYFQQLYQMILEFMFQVGQKYQQGKSFIAYFIVKYHNFIEYSQEISSCIQLLKDLSWIQQNNFEEYWEYWKDILSYYAMKKQAISKEELLLIFESFSKIVTTGISSENLFDNNCKLCFYYLTICLPQEITDFVQKIIFSSEKIFVLSFVLNIDREWCLQLFSDLLDKTKETGGEVEYCALTTLFVRILFYESENEELFNEFCNFVEFVFENARTIPILNAIISSLNYLALRRYKLFSINNLRLLNPILNFAGEFTPENFGDNLAKRTFSLIGKASRYEDCREAYSSFLSTLARKIVDGLIDHYTKIIISCSSQNLNDLQNDEKIPNEEIEDNPMDNNDNQYYQENNDVNEIHKILESELAEEEENNDELDRFISKNDTRPLNVNQIPESEYIRCLLDGFELLAIAAESNRYLSAYMCAVVMPMLSEFIGSVKIVKNDMFSVISEVYKFLERLFLASDLPFEEIKESFNRFIDVAFNRSEFASSCIHLLIAIMDKYPEVQFYLLAAYDQIIAPNIMNITEATPYVLEFMWKCNFWVCQIEFPLNVIENYRDLQLHEISYLLDFIRQTMKRGLPEFINNTLENYGIAIVSTVLEILTDPIYNRYCSDSIECLRLILLSASENNFDRDTIVNIITDKFNNLIPLQTETIPQFVNNIINEHEDFNVFFNLVSSFLIESHCYVGYIPSEYEDQDIEMFDDSDNEDLDLIPDDDIEENWDTFIQDVPNFFEKFARKEKIREEEEESNENQQDDGAYYFFGGFMVEKSPFLEETEMEMKNSEMIDQQQP</sequence>